<proteinExistence type="predicted"/>
<dbReference type="InParanoid" id="A0A259TY43"/>
<sequence length="355" mass="38081">MLEMFPDRGPIRFNKLRDAGSVINATVVFLRQNARELFVGYIALVAPFAIIAGIATALYFRRFGALISDPTALENDPLLVLDLFGPSYFVLLLGSVLAFGVGQAAVSAYVRLYREGEVGNISVSYLWDESKGLILPVIGMYVLYMLIALLSGIVAIIPCLGALVWFGFLVWSMPYAHVVFASRMTESSSIVEAYQRARYLVKGSWGFAFGSLFLSWVLTAVAIMAIAIPVSVILSLVFTNSVSASADPTAALYAAAYTNVPIQIVSMVAYIIPALAAFFVHGRLVEEVDGAGLEDELDIFDAGIEAAPNSSWNRPEPGRGAPDAPSGDETIVDPDETLPPDDGNTGGFRGGRFGS</sequence>
<organism evidence="3 4">
    <name type="scientific">Rubricoccus marinus</name>
    <dbReference type="NCBI Taxonomy" id="716817"/>
    <lineage>
        <taxon>Bacteria</taxon>
        <taxon>Pseudomonadati</taxon>
        <taxon>Rhodothermota</taxon>
        <taxon>Rhodothermia</taxon>
        <taxon>Rhodothermales</taxon>
        <taxon>Rubricoccaceae</taxon>
        <taxon>Rubricoccus</taxon>
    </lineage>
</organism>
<keyword evidence="4" id="KW-1185">Reference proteome</keyword>
<keyword evidence="2" id="KW-1133">Transmembrane helix</keyword>
<evidence type="ECO:0000256" key="2">
    <source>
        <dbReference type="SAM" id="Phobius"/>
    </source>
</evidence>
<dbReference type="EMBL" id="MQWB01000001">
    <property type="protein sequence ID" value="OZC02669.1"/>
    <property type="molecule type" value="Genomic_DNA"/>
</dbReference>
<feature type="transmembrane region" description="Helical" evidence="2">
    <location>
        <begin position="250"/>
        <end position="280"/>
    </location>
</feature>
<evidence type="ECO:0000313" key="4">
    <source>
        <dbReference type="Proteomes" id="UP000216446"/>
    </source>
</evidence>
<reference evidence="3" key="1">
    <citation type="submission" date="2016-11" db="EMBL/GenBank/DDBJ databases">
        <title>Study of marine rhodopsin-containing bacteria.</title>
        <authorList>
            <person name="Yoshizawa S."/>
            <person name="Kumagai Y."/>
            <person name="Kogure K."/>
        </authorList>
    </citation>
    <scope>NUCLEOTIDE SEQUENCE [LARGE SCALE GENOMIC DNA]</scope>
    <source>
        <strain evidence="3">SG-29</strain>
    </source>
</reference>
<evidence type="ECO:0000313" key="3">
    <source>
        <dbReference type="EMBL" id="OZC02669.1"/>
    </source>
</evidence>
<keyword evidence="2" id="KW-0472">Membrane</keyword>
<feature type="compositionally biased region" description="Gly residues" evidence="1">
    <location>
        <begin position="344"/>
        <end position="355"/>
    </location>
</feature>
<comment type="caution">
    <text evidence="3">The sequence shown here is derived from an EMBL/GenBank/DDBJ whole genome shotgun (WGS) entry which is preliminary data.</text>
</comment>
<feature type="transmembrane region" description="Helical" evidence="2">
    <location>
        <begin position="205"/>
        <end position="238"/>
    </location>
</feature>
<feature type="region of interest" description="Disordered" evidence="1">
    <location>
        <begin position="307"/>
        <end position="355"/>
    </location>
</feature>
<gene>
    <name evidence="3" type="ORF">BSZ36_06585</name>
</gene>
<evidence type="ECO:0008006" key="5">
    <source>
        <dbReference type="Google" id="ProtNLM"/>
    </source>
</evidence>
<feature type="compositionally biased region" description="Acidic residues" evidence="1">
    <location>
        <begin position="330"/>
        <end position="339"/>
    </location>
</feature>
<dbReference type="AlphaFoldDB" id="A0A259TY43"/>
<accession>A0A259TY43</accession>
<dbReference type="OrthoDB" id="1524162at2"/>
<dbReference type="RefSeq" id="WP_094547135.1">
    <property type="nucleotide sequence ID" value="NZ_MQWB01000001.1"/>
</dbReference>
<dbReference type="Proteomes" id="UP000216446">
    <property type="component" value="Unassembled WGS sequence"/>
</dbReference>
<feature type="transmembrane region" description="Helical" evidence="2">
    <location>
        <begin position="38"/>
        <end position="60"/>
    </location>
</feature>
<name>A0A259TY43_9BACT</name>
<protein>
    <recommendedName>
        <fullName evidence="5">Glycerophosphoryl diester phosphodiesterase membrane domain-containing protein</fullName>
    </recommendedName>
</protein>
<feature type="transmembrane region" description="Helical" evidence="2">
    <location>
        <begin position="88"/>
        <end position="112"/>
    </location>
</feature>
<evidence type="ECO:0000256" key="1">
    <source>
        <dbReference type="SAM" id="MobiDB-lite"/>
    </source>
</evidence>
<keyword evidence="2" id="KW-0812">Transmembrane</keyword>